<name>A0AAN9B3S8_9CAEN</name>
<evidence type="ECO:0000313" key="1">
    <source>
        <dbReference type="EMBL" id="KAK7098292.1"/>
    </source>
</evidence>
<dbReference type="AlphaFoldDB" id="A0AAN9B3S8"/>
<dbReference type="EMBL" id="JBAMIC010000012">
    <property type="protein sequence ID" value="KAK7098292.1"/>
    <property type="molecule type" value="Genomic_DNA"/>
</dbReference>
<keyword evidence="2" id="KW-1185">Reference proteome</keyword>
<proteinExistence type="predicted"/>
<dbReference type="Proteomes" id="UP001374579">
    <property type="component" value="Unassembled WGS sequence"/>
</dbReference>
<reference evidence="1 2" key="1">
    <citation type="submission" date="2024-02" db="EMBL/GenBank/DDBJ databases">
        <title>Chromosome-scale genome assembly of the rough periwinkle Littorina saxatilis.</title>
        <authorList>
            <person name="De Jode A."/>
            <person name="Faria R."/>
            <person name="Formenti G."/>
            <person name="Sims Y."/>
            <person name="Smith T.P."/>
            <person name="Tracey A."/>
            <person name="Wood J.M.D."/>
            <person name="Zagrodzka Z.B."/>
            <person name="Johannesson K."/>
            <person name="Butlin R.K."/>
            <person name="Leder E.H."/>
        </authorList>
    </citation>
    <scope>NUCLEOTIDE SEQUENCE [LARGE SCALE GENOMIC DNA]</scope>
    <source>
        <strain evidence="1">Snail1</strain>
        <tissue evidence="1">Muscle</tissue>
    </source>
</reference>
<gene>
    <name evidence="1" type="ORF">V1264_002624</name>
</gene>
<organism evidence="1 2">
    <name type="scientific">Littorina saxatilis</name>
    <dbReference type="NCBI Taxonomy" id="31220"/>
    <lineage>
        <taxon>Eukaryota</taxon>
        <taxon>Metazoa</taxon>
        <taxon>Spiralia</taxon>
        <taxon>Lophotrochozoa</taxon>
        <taxon>Mollusca</taxon>
        <taxon>Gastropoda</taxon>
        <taxon>Caenogastropoda</taxon>
        <taxon>Littorinimorpha</taxon>
        <taxon>Littorinoidea</taxon>
        <taxon>Littorinidae</taxon>
        <taxon>Littorina</taxon>
    </lineage>
</organism>
<comment type="caution">
    <text evidence="1">The sequence shown here is derived from an EMBL/GenBank/DDBJ whole genome shotgun (WGS) entry which is preliminary data.</text>
</comment>
<sequence>MSVLELGQSCFGDNKIMCVDGTVCDKDSICRTPPGAQCSTINGEYCVWGTQCNGGSCRLIMGATCQTNGIQCLPGLVCDSLGQCSK</sequence>
<protein>
    <submittedName>
        <fullName evidence="1">Uncharacterized protein</fullName>
    </submittedName>
</protein>
<evidence type="ECO:0000313" key="2">
    <source>
        <dbReference type="Proteomes" id="UP001374579"/>
    </source>
</evidence>
<accession>A0AAN9B3S8</accession>